<dbReference type="Gene3D" id="3.90.1200.10">
    <property type="match status" value="1"/>
</dbReference>
<proteinExistence type="predicted"/>
<dbReference type="Pfam" id="PF01636">
    <property type="entry name" value="APH"/>
    <property type="match status" value="1"/>
</dbReference>
<evidence type="ECO:0000313" key="2">
    <source>
        <dbReference type="EMBL" id="KZZ86939.1"/>
    </source>
</evidence>
<accession>A0A167V2B1</accession>
<dbReference type="EMBL" id="AZGZ01000042">
    <property type="protein sequence ID" value="KZZ86939.1"/>
    <property type="molecule type" value="Genomic_DNA"/>
</dbReference>
<reference evidence="2 3" key="1">
    <citation type="journal article" date="2016" name="Genome Biol. Evol.">
        <title>Divergent and convergent evolution of fungal pathogenicity.</title>
        <authorList>
            <person name="Shang Y."/>
            <person name="Xiao G."/>
            <person name="Zheng P."/>
            <person name="Cen K."/>
            <person name="Zhan S."/>
            <person name="Wang C."/>
        </authorList>
    </citation>
    <scope>NUCLEOTIDE SEQUENCE [LARGE SCALE GENOMIC DNA]</scope>
    <source>
        <strain evidence="2 3">ARSEF 7405</strain>
    </source>
</reference>
<dbReference type="AlphaFoldDB" id="A0A167V2B1"/>
<feature type="domain" description="Aminoglycoside phosphotransferase" evidence="1">
    <location>
        <begin position="9"/>
        <end position="59"/>
    </location>
</feature>
<dbReference type="SUPFAM" id="SSF56112">
    <property type="entry name" value="Protein kinase-like (PK-like)"/>
    <property type="match status" value="1"/>
</dbReference>
<gene>
    <name evidence="2" type="ORF">AAP_06059</name>
</gene>
<dbReference type="InterPro" id="IPR002575">
    <property type="entry name" value="Aminoglycoside_PTrfase"/>
</dbReference>
<dbReference type="InterPro" id="IPR052898">
    <property type="entry name" value="ACAD10-like"/>
</dbReference>
<keyword evidence="3" id="KW-1185">Reference proteome</keyword>
<name>A0A167V2B1_9EURO</name>
<keyword evidence="2" id="KW-0808">Transferase</keyword>
<evidence type="ECO:0000313" key="3">
    <source>
        <dbReference type="Proteomes" id="UP000242877"/>
    </source>
</evidence>
<dbReference type="InterPro" id="IPR011009">
    <property type="entry name" value="Kinase-like_dom_sf"/>
</dbReference>
<comment type="caution">
    <text evidence="2">The sequence shown here is derived from an EMBL/GenBank/DDBJ whole genome shotgun (WGS) entry which is preliminary data.</text>
</comment>
<dbReference type="OrthoDB" id="191037at2759"/>
<protein>
    <submittedName>
        <fullName evidence="2">Aminoglycoside phosphotransferase</fullName>
    </submittedName>
</protein>
<organism evidence="2 3">
    <name type="scientific">Ascosphaera apis ARSEF 7405</name>
    <dbReference type="NCBI Taxonomy" id="392613"/>
    <lineage>
        <taxon>Eukaryota</taxon>
        <taxon>Fungi</taxon>
        <taxon>Dikarya</taxon>
        <taxon>Ascomycota</taxon>
        <taxon>Pezizomycotina</taxon>
        <taxon>Eurotiomycetes</taxon>
        <taxon>Eurotiomycetidae</taxon>
        <taxon>Onygenales</taxon>
        <taxon>Ascosphaeraceae</taxon>
        <taxon>Ascosphaera</taxon>
    </lineage>
</organism>
<dbReference type="PANTHER" id="PTHR47829">
    <property type="entry name" value="HYDROLASE, PUTATIVE (AFU_ORTHOLOGUE AFUA_1G12880)-RELATED"/>
    <property type="match status" value="1"/>
</dbReference>
<dbReference type="Proteomes" id="UP000242877">
    <property type="component" value="Unassembled WGS sequence"/>
</dbReference>
<evidence type="ECO:0000259" key="1">
    <source>
        <dbReference type="Pfam" id="PF01636"/>
    </source>
</evidence>
<dbReference type="GO" id="GO:0016740">
    <property type="term" value="F:transferase activity"/>
    <property type="evidence" value="ECO:0007669"/>
    <property type="project" value="UniProtKB-KW"/>
</dbReference>
<sequence>MLEFFADKKQQPMDRATLIHGDFKIDNMIFHPTEARVIGILDWEMATIGHPLSDLVNLTSPYVIQEHNTKTAMSSERKFVQESYPGLPFRSQTIEWYAAVSGYDPTEDLTWGDAFHGLRTSAITQGIAARYALRQASSARAKEYGESSGPLAAMAWTLVLQRKQGKQAKSNL</sequence>
<dbReference type="PANTHER" id="PTHR47829:SF1">
    <property type="entry name" value="HAD FAMILY PHOSPHATASE"/>
    <property type="match status" value="1"/>
</dbReference>
<dbReference type="VEuPathDB" id="FungiDB:AAP_06059"/>